<keyword evidence="4" id="KW-0411">Iron-sulfur</keyword>
<dbReference type="Pfam" id="PF13187">
    <property type="entry name" value="Fer4_9"/>
    <property type="match status" value="1"/>
</dbReference>
<keyword evidence="2" id="KW-0479">Metal-binding</keyword>
<evidence type="ECO:0000256" key="1">
    <source>
        <dbReference type="ARBA" id="ARBA00022485"/>
    </source>
</evidence>
<dbReference type="EMBL" id="QNVH01000047">
    <property type="protein sequence ID" value="TDA38107.1"/>
    <property type="molecule type" value="Genomic_DNA"/>
</dbReference>
<dbReference type="GO" id="GO:0046872">
    <property type="term" value="F:metal ion binding"/>
    <property type="evidence" value="ECO:0007669"/>
    <property type="project" value="UniProtKB-KW"/>
</dbReference>
<keyword evidence="3" id="KW-0408">Iron</keyword>
<evidence type="ECO:0000256" key="3">
    <source>
        <dbReference type="ARBA" id="ARBA00023004"/>
    </source>
</evidence>
<dbReference type="Proteomes" id="UP000315399">
    <property type="component" value="Unassembled WGS sequence"/>
</dbReference>
<keyword evidence="1" id="KW-0004">4Fe-4S</keyword>
<comment type="caution">
    <text evidence="6">The sequence shown here is derived from an EMBL/GenBank/DDBJ whole genome shotgun (WGS) entry which is preliminary data.</text>
</comment>
<dbReference type="AlphaFoldDB" id="A0A523BAY0"/>
<evidence type="ECO:0000256" key="2">
    <source>
        <dbReference type="ARBA" id="ARBA00022723"/>
    </source>
</evidence>
<dbReference type="InterPro" id="IPR017896">
    <property type="entry name" value="4Fe4S_Fe-S-bd"/>
</dbReference>
<evidence type="ECO:0000256" key="4">
    <source>
        <dbReference type="ARBA" id="ARBA00023014"/>
    </source>
</evidence>
<protein>
    <recommendedName>
        <fullName evidence="5">4Fe-4S ferredoxin-type domain-containing protein</fullName>
    </recommendedName>
</protein>
<sequence length="284" mass="32468">MKHGAGGKWYMNAKNYSNELAEAMNAQEYLREQWKAFEMVYIRRIMGITSIDLGYKLQLPIIGRILRWSAERMIHSEGKHRNPVRADGHFGQVIPLEEAKVILGNLAAEPIIENYCMCRWMQRGIKEACCINFGLLSGVIEKLPRFIPKDTKYRLDRDEAIARIEEHNKKGYVATVWFQPVPYINAICSCENPECGGLRLRNDFGLHTVYKGEYVAEVDPDRCQACGTCVTKCQFGALRLVHSLKRVIVDINKCFGCGVCRHACKYDAINLVPRENYPALRGVY</sequence>
<evidence type="ECO:0000313" key="6">
    <source>
        <dbReference type="EMBL" id="TDA38107.1"/>
    </source>
</evidence>
<reference evidence="6 7" key="1">
    <citation type="journal article" date="2019" name="Nat. Microbiol.">
        <title>Expanding anaerobic alkane metabolism in the domain of Archaea.</title>
        <authorList>
            <person name="Wang Y."/>
            <person name="Wegener G."/>
            <person name="Hou J."/>
            <person name="Wang F."/>
            <person name="Xiao X."/>
        </authorList>
    </citation>
    <scope>NUCLEOTIDE SEQUENCE [LARGE SCALE GENOMIC DNA]</scope>
    <source>
        <strain evidence="6">WYZ-LMO10</strain>
    </source>
</reference>
<feature type="domain" description="4Fe-4S ferredoxin-type" evidence="5">
    <location>
        <begin position="214"/>
        <end position="243"/>
    </location>
</feature>
<evidence type="ECO:0000313" key="7">
    <source>
        <dbReference type="Proteomes" id="UP000315399"/>
    </source>
</evidence>
<feature type="domain" description="4Fe-4S ferredoxin-type" evidence="5">
    <location>
        <begin position="245"/>
        <end position="274"/>
    </location>
</feature>
<dbReference type="InterPro" id="IPR050572">
    <property type="entry name" value="Fe-S_Ferredoxin"/>
</dbReference>
<name>A0A523BAY0_9CREN</name>
<dbReference type="GO" id="GO:0051539">
    <property type="term" value="F:4 iron, 4 sulfur cluster binding"/>
    <property type="evidence" value="ECO:0007669"/>
    <property type="project" value="UniProtKB-KW"/>
</dbReference>
<dbReference type="SUPFAM" id="SSF54862">
    <property type="entry name" value="4Fe-4S ferredoxins"/>
    <property type="match status" value="1"/>
</dbReference>
<gene>
    <name evidence="6" type="ORF">DSO08_04735</name>
</gene>
<dbReference type="PANTHER" id="PTHR43687:SF1">
    <property type="entry name" value="FERREDOXIN III"/>
    <property type="match status" value="1"/>
</dbReference>
<dbReference type="Gene3D" id="3.30.70.20">
    <property type="match status" value="2"/>
</dbReference>
<evidence type="ECO:0000259" key="5">
    <source>
        <dbReference type="PROSITE" id="PS51379"/>
    </source>
</evidence>
<dbReference type="PANTHER" id="PTHR43687">
    <property type="entry name" value="ADENYLYLSULFATE REDUCTASE, BETA SUBUNIT"/>
    <property type="match status" value="1"/>
</dbReference>
<organism evidence="6 7">
    <name type="scientific">Thermoproteota archaeon</name>
    <dbReference type="NCBI Taxonomy" id="2056631"/>
    <lineage>
        <taxon>Archaea</taxon>
        <taxon>Thermoproteota</taxon>
    </lineage>
</organism>
<proteinExistence type="predicted"/>
<dbReference type="PROSITE" id="PS51379">
    <property type="entry name" value="4FE4S_FER_2"/>
    <property type="match status" value="2"/>
</dbReference>
<accession>A0A523BAY0</accession>